<dbReference type="RefSeq" id="WP_029334412.1">
    <property type="nucleotide sequence ID" value="NZ_UGGP01000001.1"/>
</dbReference>
<feature type="domain" description="LysM" evidence="11">
    <location>
        <begin position="30"/>
        <end position="73"/>
    </location>
</feature>
<organism evidence="13 14">
    <name type="scientific">Exiguobacterium aurantiacum</name>
    <dbReference type="NCBI Taxonomy" id="33987"/>
    <lineage>
        <taxon>Bacteria</taxon>
        <taxon>Bacillati</taxon>
        <taxon>Bacillota</taxon>
        <taxon>Bacilli</taxon>
        <taxon>Bacillales</taxon>
        <taxon>Bacillales Family XII. Incertae Sedis</taxon>
        <taxon>Exiguobacterium</taxon>
    </lineage>
</organism>
<dbReference type="Pfam" id="PF08239">
    <property type="entry name" value="SH3_3"/>
    <property type="match status" value="4"/>
</dbReference>
<dbReference type="Gene3D" id="2.30.30.40">
    <property type="entry name" value="SH3 Domains"/>
    <property type="match status" value="4"/>
</dbReference>
<evidence type="ECO:0000259" key="12">
    <source>
        <dbReference type="PROSITE" id="PS51935"/>
    </source>
</evidence>
<dbReference type="PROSITE" id="PS51935">
    <property type="entry name" value="NLPC_P60"/>
    <property type="match status" value="1"/>
</dbReference>
<accession>A0A377FR54</accession>
<evidence type="ECO:0000259" key="10">
    <source>
        <dbReference type="PROSITE" id="PS51781"/>
    </source>
</evidence>
<dbReference type="SUPFAM" id="SSF54001">
    <property type="entry name" value="Cysteine proteinases"/>
    <property type="match status" value="1"/>
</dbReference>
<dbReference type="PROSITE" id="PS51781">
    <property type="entry name" value="SH3B"/>
    <property type="match status" value="4"/>
</dbReference>
<evidence type="ECO:0000256" key="2">
    <source>
        <dbReference type="ARBA" id="ARBA00007074"/>
    </source>
</evidence>
<dbReference type="SMART" id="SM00287">
    <property type="entry name" value="SH3b"/>
    <property type="match status" value="5"/>
</dbReference>
<comment type="similarity">
    <text evidence="2">Belongs to the peptidase C40 family.</text>
</comment>
<dbReference type="GO" id="GO:0006508">
    <property type="term" value="P:proteolysis"/>
    <property type="evidence" value="ECO:0007669"/>
    <property type="project" value="UniProtKB-KW"/>
</dbReference>
<name>A0A377FR54_9BACL</name>
<feature type="domain" description="SH3b" evidence="10">
    <location>
        <begin position="87"/>
        <end position="149"/>
    </location>
</feature>
<feature type="domain" description="SH3b" evidence="10">
    <location>
        <begin position="166"/>
        <end position="228"/>
    </location>
</feature>
<evidence type="ECO:0000256" key="3">
    <source>
        <dbReference type="ARBA" id="ARBA00013385"/>
    </source>
</evidence>
<proteinExistence type="inferred from homology"/>
<dbReference type="PANTHER" id="PTHR34408:SF1">
    <property type="entry name" value="GLYCOSYL HYDROLASE FAMILY 19 DOMAIN-CONTAINING PROTEIN HI_1415"/>
    <property type="match status" value="1"/>
</dbReference>
<keyword evidence="6" id="KW-0677">Repeat</keyword>
<feature type="domain" description="SH3b" evidence="10">
    <location>
        <begin position="339"/>
        <end position="402"/>
    </location>
</feature>
<evidence type="ECO:0000256" key="5">
    <source>
        <dbReference type="ARBA" id="ARBA00022729"/>
    </source>
</evidence>
<evidence type="ECO:0000256" key="1">
    <source>
        <dbReference type="ARBA" id="ARBA00003740"/>
    </source>
</evidence>
<feature type="domain" description="NlpC/P60" evidence="12">
    <location>
        <begin position="480"/>
        <end position="608"/>
    </location>
</feature>
<comment type="function">
    <text evidence="1">This major extracellular protein may be involved in the invasion of non-professional phagocytic cells by Listeria.</text>
</comment>
<evidence type="ECO:0000256" key="7">
    <source>
        <dbReference type="ARBA" id="ARBA00022801"/>
    </source>
</evidence>
<keyword evidence="8" id="KW-0788">Thiol protease</keyword>
<dbReference type="InterPro" id="IPR000064">
    <property type="entry name" value="NLP_P60_dom"/>
</dbReference>
<dbReference type="InterPro" id="IPR018392">
    <property type="entry name" value="LysM"/>
</dbReference>
<dbReference type="InterPro" id="IPR052354">
    <property type="entry name" value="Cell_Wall_Dynamics_Protein"/>
</dbReference>
<dbReference type="PANTHER" id="PTHR34408">
    <property type="entry name" value="FAMILY PROTEIN, PUTATIVE-RELATED"/>
    <property type="match status" value="1"/>
</dbReference>
<feature type="domain" description="SH3b" evidence="10">
    <location>
        <begin position="258"/>
        <end position="320"/>
    </location>
</feature>
<dbReference type="AlphaFoldDB" id="A0A377FR54"/>
<dbReference type="SUPFAM" id="SSF54106">
    <property type="entry name" value="LysM domain"/>
    <property type="match status" value="1"/>
</dbReference>
<evidence type="ECO:0000259" key="11">
    <source>
        <dbReference type="PROSITE" id="PS51782"/>
    </source>
</evidence>
<dbReference type="InterPro" id="IPR038765">
    <property type="entry name" value="Papain-like_cys_pep_sf"/>
</dbReference>
<dbReference type="Gene3D" id="3.10.350.10">
    <property type="entry name" value="LysM domain"/>
    <property type="match status" value="1"/>
</dbReference>
<dbReference type="CDD" id="cd00118">
    <property type="entry name" value="LysM"/>
    <property type="match status" value="1"/>
</dbReference>
<dbReference type="Pfam" id="PF00877">
    <property type="entry name" value="NLPC_P60"/>
    <property type="match status" value="1"/>
</dbReference>
<keyword evidence="4" id="KW-0645">Protease</keyword>
<dbReference type="SMART" id="SM00257">
    <property type="entry name" value="LysM"/>
    <property type="match status" value="1"/>
</dbReference>
<evidence type="ECO:0000256" key="9">
    <source>
        <dbReference type="ARBA" id="ARBA00032855"/>
    </source>
</evidence>
<evidence type="ECO:0000256" key="6">
    <source>
        <dbReference type="ARBA" id="ARBA00022737"/>
    </source>
</evidence>
<dbReference type="STRING" id="1397694.GCA_000702585_01169"/>
<dbReference type="Gene3D" id="3.90.1720.10">
    <property type="entry name" value="endopeptidase domain like (from Nostoc punctiforme)"/>
    <property type="match status" value="1"/>
</dbReference>
<dbReference type="Pfam" id="PF01476">
    <property type="entry name" value="LysM"/>
    <property type="match status" value="1"/>
</dbReference>
<evidence type="ECO:0000313" key="13">
    <source>
        <dbReference type="EMBL" id="STO07309.1"/>
    </source>
</evidence>
<dbReference type="InterPro" id="IPR036779">
    <property type="entry name" value="LysM_dom_sf"/>
</dbReference>
<sequence length="608" mass="63246">MDHKSGLMYSFAAIAAVTVLAQADDASAASTHTVRAGDTLWSISQQHNVPLSTLKSVNNLSSDRTAIGQTLKLSSSPATLTAASTTTQAKRTTTANLNLRSGAGTTHSILLSIPKGQTLTPLKTSGVWSQVTYNGKTGWVHNDFLTPAAAAPAAPKPAAPVVTPSAATTSKTTVNLNLRASKSTSARVLMTIPKGQTVTVLKVEGSWSHIKYGTQTGFVANTYLTKAAASASTPAPAPSAPAVPVAPAQPAQVKEERINVSYVTTANLNVRQGAGTGFALVTTIPNGTTVTATKQNGSWVYVTYNGKSGYVSTGFLKQTTTAPSAPVAPNLGDAGAGNTDVDYVVNTPSLNVRASATTSSAVIGNVTAGQTLRVVQTSNGWHQIYIGNTTGFVSASFVKQVPKGTAATPTWVSGSFDSHTFFTASPAAIRAQASDTSAIVGSTLRGGLLNVIGETATHYRLAEGFVSKTFVTQVNGQSAQATRLATIAVAQRFVGTPYVWASSSPVNGGFDCSGLIFYAFNQAGVNIPRTNVANYWGGAYFGPQLPKSFTPQAGDLVFFENTYTAGPSHMGIMINADTFIHAGTSGLGYNQISKEPYWQSRLIGYKRP</sequence>
<evidence type="ECO:0000256" key="4">
    <source>
        <dbReference type="ARBA" id="ARBA00022670"/>
    </source>
</evidence>
<evidence type="ECO:0000256" key="8">
    <source>
        <dbReference type="ARBA" id="ARBA00022807"/>
    </source>
</evidence>
<reference evidence="13 14" key="1">
    <citation type="submission" date="2018-06" db="EMBL/GenBank/DDBJ databases">
        <authorList>
            <consortium name="Pathogen Informatics"/>
            <person name="Doyle S."/>
        </authorList>
    </citation>
    <scope>NUCLEOTIDE SEQUENCE [LARGE SCALE GENOMIC DNA]</scope>
    <source>
        <strain evidence="13 14">NCTC13163</strain>
    </source>
</reference>
<keyword evidence="5" id="KW-0732">Signal</keyword>
<dbReference type="InterPro" id="IPR003646">
    <property type="entry name" value="SH3-like_bac-type"/>
</dbReference>
<dbReference type="Proteomes" id="UP000254060">
    <property type="component" value="Unassembled WGS sequence"/>
</dbReference>
<evidence type="ECO:0000313" key="14">
    <source>
        <dbReference type="Proteomes" id="UP000254060"/>
    </source>
</evidence>
<dbReference type="EMBL" id="UGGP01000001">
    <property type="protein sequence ID" value="STO07309.1"/>
    <property type="molecule type" value="Genomic_DNA"/>
</dbReference>
<keyword evidence="7 13" id="KW-0378">Hydrolase</keyword>
<dbReference type="PROSITE" id="PS51782">
    <property type="entry name" value="LYSM"/>
    <property type="match status" value="1"/>
</dbReference>
<protein>
    <recommendedName>
        <fullName evidence="3">Probable endopeptidase p60</fullName>
    </recommendedName>
    <alternativeName>
        <fullName evidence="9">Invasion-associated protein p60</fullName>
    </alternativeName>
</protein>
<gene>
    <name evidence="13" type="primary">lytE</name>
    <name evidence="13" type="ORF">NCTC13163_00654</name>
</gene>
<dbReference type="GO" id="GO:0008234">
    <property type="term" value="F:cysteine-type peptidase activity"/>
    <property type="evidence" value="ECO:0007669"/>
    <property type="project" value="UniProtKB-KW"/>
</dbReference>